<dbReference type="Proteomes" id="UP000789901">
    <property type="component" value="Unassembled WGS sequence"/>
</dbReference>
<organism evidence="1 2">
    <name type="scientific">Gigaspora margarita</name>
    <dbReference type="NCBI Taxonomy" id="4874"/>
    <lineage>
        <taxon>Eukaryota</taxon>
        <taxon>Fungi</taxon>
        <taxon>Fungi incertae sedis</taxon>
        <taxon>Mucoromycota</taxon>
        <taxon>Glomeromycotina</taxon>
        <taxon>Glomeromycetes</taxon>
        <taxon>Diversisporales</taxon>
        <taxon>Gigasporaceae</taxon>
        <taxon>Gigaspora</taxon>
    </lineage>
</organism>
<accession>A0ABM8VZG4</accession>
<name>A0ABM8VZG4_GIGMA</name>
<comment type="caution">
    <text evidence="1">The sequence shown here is derived from an EMBL/GenBank/DDBJ whole genome shotgun (WGS) entry which is preliminary data.</text>
</comment>
<protein>
    <submittedName>
        <fullName evidence="1">14238_t:CDS:1</fullName>
    </submittedName>
</protein>
<evidence type="ECO:0000313" key="1">
    <source>
        <dbReference type="EMBL" id="CAG8485890.1"/>
    </source>
</evidence>
<dbReference type="EMBL" id="CAJVQB010000386">
    <property type="protein sequence ID" value="CAG8485890.1"/>
    <property type="molecule type" value="Genomic_DNA"/>
</dbReference>
<reference evidence="1 2" key="1">
    <citation type="submission" date="2021-06" db="EMBL/GenBank/DDBJ databases">
        <authorList>
            <person name="Kallberg Y."/>
            <person name="Tangrot J."/>
            <person name="Rosling A."/>
        </authorList>
    </citation>
    <scope>NUCLEOTIDE SEQUENCE [LARGE SCALE GENOMIC DNA]</scope>
    <source>
        <strain evidence="1 2">120-4 pot B 10/14</strain>
    </source>
</reference>
<sequence length="51" mass="6144">KANINQQIYYNSNIQSYAKKALDYAIWANKVDEFINYLERFIKIIKDDLDK</sequence>
<feature type="non-terminal residue" evidence="1">
    <location>
        <position position="1"/>
    </location>
</feature>
<evidence type="ECO:0000313" key="2">
    <source>
        <dbReference type="Proteomes" id="UP000789901"/>
    </source>
</evidence>
<keyword evidence="2" id="KW-1185">Reference proteome</keyword>
<gene>
    <name evidence="1" type="ORF">GMARGA_LOCUS1475</name>
</gene>
<proteinExistence type="predicted"/>